<dbReference type="OrthoDB" id="3253728at2"/>
<dbReference type="Proteomes" id="UP000307380">
    <property type="component" value="Unassembled WGS sequence"/>
</dbReference>
<feature type="transmembrane region" description="Helical" evidence="1">
    <location>
        <begin position="218"/>
        <end position="248"/>
    </location>
</feature>
<keyword evidence="1" id="KW-1133">Transmembrane helix</keyword>
<feature type="transmembrane region" description="Helical" evidence="1">
    <location>
        <begin position="255"/>
        <end position="275"/>
    </location>
</feature>
<keyword evidence="3" id="KW-1185">Reference proteome</keyword>
<evidence type="ECO:0000256" key="1">
    <source>
        <dbReference type="SAM" id="Phobius"/>
    </source>
</evidence>
<feature type="transmembrane region" description="Helical" evidence="1">
    <location>
        <begin position="388"/>
        <end position="407"/>
    </location>
</feature>
<dbReference type="EMBL" id="SSSN01000013">
    <property type="protein sequence ID" value="THG30545.1"/>
    <property type="molecule type" value="Genomic_DNA"/>
</dbReference>
<accession>A0A4S4FMC0</accession>
<evidence type="ECO:0008006" key="4">
    <source>
        <dbReference type="Google" id="ProtNLM"/>
    </source>
</evidence>
<feature type="transmembrane region" description="Helical" evidence="1">
    <location>
        <begin position="185"/>
        <end position="206"/>
    </location>
</feature>
<dbReference type="AlphaFoldDB" id="A0A4S4FMC0"/>
<gene>
    <name evidence="2" type="ORF">E6C70_14340</name>
</gene>
<feature type="transmembrane region" description="Helical" evidence="1">
    <location>
        <begin position="365"/>
        <end position="382"/>
    </location>
</feature>
<organism evidence="2 3">
    <name type="scientific">Orlajensenia flava</name>
    <dbReference type="NCBI Taxonomy" id="2565934"/>
    <lineage>
        <taxon>Bacteria</taxon>
        <taxon>Bacillati</taxon>
        <taxon>Actinomycetota</taxon>
        <taxon>Actinomycetes</taxon>
        <taxon>Micrococcales</taxon>
        <taxon>Microbacteriaceae</taxon>
        <taxon>Orlajensenia</taxon>
    </lineage>
</organism>
<proteinExistence type="predicted"/>
<keyword evidence="1" id="KW-0812">Transmembrane</keyword>
<comment type="caution">
    <text evidence="2">The sequence shown here is derived from an EMBL/GenBank/DDBJ whole genome shotgun (WGS) entry which is preliminary data.</text>
</comment>
<sequence length="428" mass="45407">MMDIPLQSVLAIITALCCAVAAWFVFRWARRALVVIWCIALFFVPIWIGVQAGIFFSVLTAVTLMGIATSSPSAVKVSMMDVLIAGFALLIGVTFALGWITYGHMLIVAVGWLVPYVWGRLILTSVPASWVYSCLAGGAVAAAILAIIEFLTGVNLFIGLTVQNELYKVWGDLQYRSGLLRVEGAFGHSIALGASLAICVVFVVAAPWPAWLRLVSQLLVMVAVGVTFSRIGMIGLVLTMCLAAALLARFVPRQVRIGSITLLALVVVVGAPIIVDVMTEAGQEAAGSAEYRGDLLRLIGDMAPFGITPTWSVLPNGETYYGTFQSIDSELVLTGLRFGLVALGLLLIGLGIAAVSLIRGKATPASVALVAQIPAFATVALITQYASLVWFVAGLAVASYTLLPRAGASPRIEVDLRVRSVAERALLR</sequence>
<reference evidence="2 3" key="1">
    <citation type="submission" date="2019-04" db="EMBL/GenBank/DDBJ databases">
        <authorList>
            <person name="Jiang L."/>
        </authorList>
    </citation>
    <scope>NUCLEOTIDE SEQUENCE [LARGE SCALE GENOMIC DNA]</scope>
    <source>
        <strain evidence="2 3">YIM 131861</strain>
    </source>
</reference>
<evidence type="ECO:0000313" key="2">
    <source>
        <dbReference type="EMBL" id="THG30545.1"/>
    </source>
</evidence>
<feature type="transmembrane region" description="Helical" evidence="1">
    <location>
        <begin position="32"/>
        <end position="48"/>
    </location>
</feature>
<name>A0A4S4FMC0_9MICO</name>
<evidence type="ECO:0000313" key="3">
    <source>
        <dbReference type="Proteomes" id="UP000307380"/>
    </source>
</evidence>
<feature type="transmembrane region" description="Helical" evidence="1">
    <location>
        <begin position="130"/>
        <end position="158"/>
    </location>
</feature>
<protein>
    <recommendedName>
        <fullName evidence="4">O-antigen ligase domain-containing protein</fullName>
    </recommendedName>
</protein>
<feature type="transmembrane region" description="Helical" evidence="1">
    <location>
        <begin position="87"/>
        <end position="118"/>
    </location>
</feature>
<feature type="transmembrane region" description="Helical" evidence="1">
    <location>
        <begin position="6"/>
        <end position="25"/>
    </location>
</feature>
<feature type="transmembrane region" description="Helical" evidence="1">
    <location>
        <begin position="338"/>
        <end position="358"/>
    </location>
</feature>
<dbReference type="RefSeq" id="WP_136425242.1">
    <property type="nucleotide sequence ID" value="NZ_SSSN01000013.1"/>
</dbReference>
<keyword evidence="1" id="KW-0472">Membrane</keyword>